<evidence type="ECO:0000313" key="2">
    <source>
        <dbReference type="Proteomes" id="UP000834106"/>
    </source>
</evidence>
<name>A0AAD2EDN2_9LAMI</name>
<dbReference type="Proteomes" id="UP000834106">
    <property type="component" value="Chromosome 23"/>
</dbReference>
<sequence length="111" mass="13136">MNLLSLVQGRKSTPEQEILYLNSYKFQRSKKAMKLKEQWKRTKSYKKKSWPSSQDNTEMLLGLVDAKIASRVLLMLRISKEQIFWCEEKMKKLAISDGKLQRDPSPIHFPY</sequence>
<dbReference type="EMBL" id="OU503058">
    <property type="protein sequence ID" value="CAI9786774.1"/>
    <property type="molecule type" value="Genomic_DNA"/>
</dbReference>
<keyword evidence="2" id="KW-1185">Reference proteome</keyword>
<gene>
    <name evidence="1" type="ORF">FPE_LOCUS34204</name>
</gene>
<dbReference type="PANTHER" id="PTHR46702:SF1">
    <property type="entry name" value="DUF1666 FAMILY PROTEIN (DUF1666)"/>
    <property type="match status" value="1"/>
</dbReference>
<dbReference type="PANTHER" id="PTHR46702">
    <property type="entry name" value="DNA LIGASE (DUF1666)-RELATED"/>
    <property type="match status" value="1"/>
</dbReference>
<protein>
    <submittedName>
        <fullName evidence="1">Uncharacterized protein</fullName>
    </submittedName>
</protein>
<dbReference type="InterPro" id="IPR012870">
    <property type="entry name" value="DUF1666"/>
</dbReference>
<reference evidence="1" key="1">
    <citation type="submission" date="2023-05" db="EMBL/GenBank/DDBJ databases">
        <authorList>
            <person name="Huff M."/>
        </authorList>
    </citation>
    <scope>NUCLEOTIDE SEQUENCE</scope>
</reference>
<dbReference type="Pfam" id="PF07891">
    <property type="entry name" value="DUF1666"/>
    <property type="match status" value="1"/>
</dbReference>
<organism evidence="1 2">
    <name type="scientific">Fraxinus pennsylvanica</name>
    <dbReference type="NCBI Taxonomy" id="56036"/>
    <lineage>
        <taxon>Eukaryota</taxon>
        <taxon>Viridiplantae</taxon>
        <taxon>Streptophyta</taxon>
        <taxon>Embryophyta</taxon>
        <taxon>Tracheophyta</taxon>
        <taxon>Spermatophyta</taxon>
        <taxon>Magnoliopsida</taxon>
        <taxon>eudicotyledons</taxon>
        <taxon>Gunneridae</taxon>
        <taxon>Pentapetalae</taxon>
        <taxon>asterids</taxon>
        <taxon>lamiids</taxon>
        <taxon>Lamiales</taxon>
        <taxon>Oleaceae</taxon>
        <taxon>Oleeae</taxon>
        <taxon>Fraxinus</taxon>
    </lineage>
</organism>
<evidence type="ECO:0000313" key="1">
    <source>
        <dbReference type="EMBL" id="CAI9786774.1"/>
    </source>
</evidence>
<proteinExistence type="predicted"/>
<dbReference type="AlphaFoldDB" id="A0AAD2EDN2"/>
<accession>A0AAD2EDN2</accession>